<organism evidence="2 3">
    <name type="scientific">Cohnella silvisoli</name>
    <dbReference type="NCBI Taxonomy" id="2873699"/>
    <lineage>
        <taxon>Bacteria</taxon>
        <taxon>Bacillati</taxon>
        <taxon>Bacillota</taxon>
        <taxon>Bacilli</taxon>
        <taxon>Bacillales</taxon>
        <taxon>Paenibacillaceae</taxon>
        <taxon>Cohnella</taxon>
    </lineage>
</organism>
<dbReference type="EMBL" id="JASKHM010000023">
    <property type="protein sequence ID" value="MEQ4486643.1"/>
    <property type="molecule type" value="Genomic_DNA"/>
</dbReference>
<dbReference type="GO" id="GO:0016746">
    <property type="term" value="F:acyltransferase activity"/>
    <property type="evidence" value="ECO:0007669"/>
    <property type="project" value="UniProtKB-KW"/>
</dbReference>
<dbReference type="SUPFAM" id="SSF55729">
    <property type="entry name" value="Acyl-CoA N-acyltransferases (Nat)"/>
    <property type="match status" value="1"/>
</dbReference>
<evidence type="ECO:0000313" key="3">
    <source>
        <dbReference type="Proteomes" id="UP001493487"/>
    </source>
</evidence>
<keyword evidence="2" id="KW-0012">Acyltransferase</keyword>
<dbReference type="Proteomes" id="UP001493487">
    <property type="component" value="Unassembled WGS sequence"/>
</dbReference>
<gene>
    <name evidence="2" type="ORF">QJS35_30135</name>
</gene>
<keyword evidence="2" id="KW-0808">Transferase</keyword>
<dbReference type="EC" id="2.3.1.-" evidence="2"/>
<dbReference type="InterPro" id="IPR000182">
    <property type="entry name" value="GNAT_dom"/>
</dbReference>
<dbReference type="Pfam" id="PF00583">
    <property type="entry name" value="Acetyltransf_1"/>
    <property type="match status" value="1"/>
</dbReference>
<dbReference type="Gene3D" id="3.40.630.30">
    <property type="match status" value="1"/>
</dbReference>
<protein>
    <submittedName>
        <fullName evidence="2">GNAT family N-acetyltransferase</fullName>
        <ecNumber evidence="2">2.3.1.-</ecNumber>
    </submittedName>
</protein>
<sequence length="165" mass="19692">MITGTYVIHRLNTKEQADRIVEFFFSPYSFDDTRYTPGEEEQLRSLPYRALDGQVIFWYVTNEENEIIGASCIAENEQKSGGYSWDYVVVHRLYRKWGIAASLLEQMVHYLEQVSARYLITYTCGLPEYQSIRRLFERNSFQLIGRCPDYYFEGEDRLIYWRQIS</sequence>
<feature type="domain" description="N-acetyltransferase" evidence="1">
    <location>
        <begin position="7"/>
        <end position="165"/>
    </location>
</feature>
<reference evidence="2 3" key="1">
    <citation type="journal article" date="2023" name="Genome Announc.">
        <title>Pan-Genome Analyses of the Genus Cohnella and Proposal of the Novel Species Cohnella silvisoli sp. nov., Isolated from Forest Soil.</title>
        <authorList>
            <person name="Wang C."/>
            <person name="Mao L."/>
            <person name="Bao G."/>
            <person name="Zhu H."/>
        </authorList>
    </citation>
    <scope>NUCLEOTIDE SEQUENCE [LARGE SCALE GENOMIC DNA]</scope>
    <source>
        <strain evidence="2 3">NL03-T5-1</strain>
    </source>
</reference>
<name>A0ABV1L2S9_9BACL</name>
<accession>A0ABV1L2S9</accession>
<evidence type="ECO:0000313" key="2">
    <source>
        <dbReference type="EMBL" id="MEQ4486643.1"/>
    </source>
</evidence>
<comment type="caution">
    <text evidence="2">The sequence shown here is derived from an EMBL/GenBank/DDBJ whole genome shotgun (WGS) entry which is preliminary data.</text>
</comment>
<dbReference type="PROSITE" id="PS51186">
    <property type="entry name" value="GNAT"/>
    <property type="match status" value="1"/>
</dbReference>
<dbReference type="RefSeq" id="WP_232189561.1">
    <property type="nucleotide sequence ID" value="NZ_JAIOAP010000021.1"/>
</dbReference>
<dbReference type="InterPro" id="IPR016181">
    <property type="entry name" value="Acyl_CoA_acyltransferase"/>
</dbReference>
<proteinExistence type="predicted"/>
<dbReference type="CDD" id="cd04301">
    <property type="entry name" value="NAT_SF"/>
    <property type="match status" value="1"/>
</dbReference>
<keyword evidence="3" id="KW-1185">Reference proteome</keyword>
<evidence type="ECO:0000259" key="1">
    <source>
        <dbReference type="PROSITE" id="PS51186"/>
    </source>
</evidence>